<proteinExistence type="predicted"/>
<dbReference type="CDD" id="cd04590">
    <property type="entry name" value="CBS_pair_CorC_HlyC_assoc"/>
    <property type="match status" value="1"/>
</dbReference>
<feature type="domain" description="CBS" evidence="10">
    <location>
        <begin position="208"/>
        <end position="273"/>
    </location>
</feature>
<dbReference type="Pfam" id="PF01595">
    <property type="entry name" value="CNNM"/>
    <property type="match status" value="1"/>
</dbReference>
<evidence type="ECO:0000256" key="3">
    <source>
        <dbReference type="ARBA" id="ARBA00022737"/>
    </source>
</evidence>
<dbReference type="Pfam" id="PF03471">
    <property type="entry name" value="CorC_HlyC"/>
    <property type="match status" value="1"/>
</dbReference>
<feature type="domain" description="CNNM transmembrane" evidence="11">
    <location>
        <begin position="1"/>
        <end position="189"/>
    </location>
</feature>
<evidence type="ECO:0000256" key="8">
    <source>
        <dbReference type="PROSITE-ProRule" id="PRU01193"/>
    </source>
</evidence>
<evidence type="ECO:0000256" key="6">
    <source>
        <dbReference type="ARBA" id="ARBA00023136"/>
    </source>
</evidence>
<dbReference type="InterPro" id="IPR005170">
    <property type="entry name" value="Transptr-assoc_dom"/>
</dbReference>
<reference evidence="12 13" key="1">
    <citation type="journal article" date="2016" name="Nat. Commun.">
        <title>Thousands of microbial genomes shed light on interconnected biogeochemical processes in an aquifer system.</title>
        <authorList>
            <person name="Anantharaman K."/>
            <person name="Brown C.T."/>
            <person name="Hug L.A."/>
            <person name="Sharon I."/>
            <person name="Castelle C.J."/>
            <person name="Probst A.J."/>
            <person name="Thomas B.C."/>
            <person name="Singh A."/>
            <person name="Wilkins M.J."/>
            <person name="Karaoz U."/>
            <person name="Brodie E.L."/>
            <person name="Williams K.H."/>
            <person name="Hubbard S.S."/>
            <person name="Banfield J.F."/>
        </authorList>
    </citation>
    <scope>NUCLEOTIDE SEQUENCE [LARGE SCALE GENOMIC DNA]</scope>
</reference>
<keyword evidence="4 8" id="KW-1133">Transmembrane helix</keyword>
<dbReference type="AlphaFoldDB" id="A0A1F5A9H7"/>
<dbReference type="InterPro" id="IPR002550">
    <property type="entry name" value="CNNM"/>
</dbReference>
<accession>A0A1F5A9H7</accession>
<dbReference type="FunFam" id="3.10.580.10:FF:000002">
    <property type="entry name" value="Magnesium/cobalt efflux protein CorC"/>
    <property type="match status" value="1"/>
</dbReference>
<evidence type="ECO:0000259" key="11">
    <source>
        <dbReference type="PROSITE" id="PS51846"/>
    </source>
</evidence>
<feature type="transmembrane region" description="Helical" evidence="9">
    <location>
        <begin position="133"/>
        <end position="156"/>
    </location>
</feature>
<dbReference type="InterPro" id="IPR046342">
    <property type="entry name" value="CBS_dom_sf"/>
</dbReference>
<dbReference type="Pfam" id="PF00571">
    <property type="entry name" value="CBS"/>
    <property type="match status" value="2"/>
</dbReference>
<evidence type="ECO:0000313" key="13">
    <source>
        <dbReference type="Proteomes" id="UP000177701"/>
    </source>
</evidence>
<keyword evidence="6 8" id="KW-0472">Membrane</keyword>
<evidence type="ECO:0000256" key="9">
    <source>
        <dbReference type="SAM" id="Phobius"/>
    </source>
</evidence>
<feature type="transmembrane region" description="Helical" evidence="9">
    <location>
        <begin position="62"/>
        <end position="85"/>
    </location>
</feature>
<evidence type="ECO:0000256" key="4">
    <source>
        <dbReference type="ARBA" id="ARBA00022989"/>
    </source>
</evidence>
<sequence>MILIFEVIVLLSFIILSAFFSASETALFSLNKLQLKKIQKEEENNWRIKSIIKLLDDPQRTLISILIGNMFVNITASSLATYLAIKLIGNIGIGIASGIMIFTILVFGEIVPKSLAVVNAENISKRVAKPIEIISIGLFPLIKVFKALIIVLYYFFGKKSTREKKEITEEDLITLIDAGKDEGVIEEEENEMIRNIFEFGDTMVKEVMIPRVDMACISSDTKLGSILKMINKMGHSRIPVYEDTIDNIVGILYAKDLLGVYQKWYTSREKFDLKEIIREAYFVPENKKIDELLDIFQKDRIQIAIAIDEYGGTAGLITMEDVVEEVVGEIIDEYDREIKLFEMIEDNTVITDAMISIEKINEILNIEIPENGFETLGGFIYDLLGRIPKKDEKIKYQNCQIIVEQVVKNRIRRVKIIKELPQTKNNTPGKNA</sequence>
<gene>
    <name evidence="12" type="ORF">A2V47_00170</name>
</gene>
<keyword evidence="2 8" id="KW-0812">Transmembrane</keyword>
<name>A0A1F5A9H7_9BACT</name>
<dbReference type="InterPro" id="IPR000644">
    <property type="entry name" value="CBS_dom"/>
</dbReference>
<dbReference type="GO" id="GO:0005886">
    <property type="term" value="C:plasma membrane"/>
    <property type="evidence" value="ECO:0007669"/>
    <property type="project" value="TreeGrafter"/>
</dbReference>
<evidence type="ECO:0000259" key="10">
    <source>
        <dbReference type="PROSITE" id="PS51371"/>
    </source>
</evidence>
<dbReference type="PROSITE" id="PS51371">
    <property type="entry name" value="CBS"/>
    <property type="match status" value="2"/>
</dbReference>
<evidence type="ECO:0000256" key="2">
    <source>
        <dbReference type="ARBA" id="ARBA00022692"/>
    </source>
</evidence>
<dbReference type="Proteomes" id="UP000177701">
    <property type="component" value="Unassembled WGS sequence"/>
</dbReference>
<keyword evidence="3" id="KW-0677">Repeat</keyword>
<dbReference type="InterPro" id="IPR036318">
    <property type="entry name" value="FAD-bd_PCMH-like_sf"/>
</dbReference>
<dbReference type="STRING" id="1797291.A2V47_00170"/>
<dbReference type="SMART" id="SM00116">
    <property type="entry name" value="CBS"/>
    <property type="match status" value="2"/>
</dbReference>
<dbReference type="Gene3D" id="3.30.465.10">
    <property type="match status" value="1"/>
</dbReference>
<dbReference type="SMART" id="SM01091">
    <property type="entry name" value="CorC_HlyC"/>
    <property type="match status" value="1"/>
</dbReference>
<dbReference type="SUPFAM" id="SSF54631">
    <property type="entry name" value="CBS-domain pair"/>
    <property type="match status" value="1"/>
</dbReference>
<keyword evidence="5 7" id="KW-0129">CBS domain</keyword>
<dbReference type="InterPro" id="IPR016169">
    <property type="entry name" value="FAD-bd_PCMH_sub2"/>
</dbReference>
<dbReference type="PANTHER" id="PTHR22777:SF17">
    <property type="entry name" value="UPF0053 PROTEIN SLL0260"/>
    <property type="match status" value="1"/>
</dbReference>
<feature type="domain" description="CBS" evidence="10">
    <location>
        <begin position="276"/>
        <end position="333"/>
    </location>
</feature>
<dbReference type="PROSITE" id="PS51846">
    <property type="entry name" value="CNNM"/>
    <property type="match status" value="1"/>
</dbReference>
<comment type="subcellular location">
    <subcellularLocation>
        <location evidence="1">Membrane</location>
        <topology evidence="1">Multi-pass membrane protein</topology>
    </subcellularLocation>
</comment>
<feature type="transmembrane region" description="Helical" evidence="9">
    <location>
        <begin position="91"/>
        <end position="112"/>
    </location>
</feature>
<dbReference type="InterPro" id="IPR044751">
    <property type="entry name" value="Ion_transp-like_CBS"/>
</dbReference>
<evidence type="ECO:0000313" key="12">
    <source>
        <dbReference type="EMBL" id="OGD15199.1"/>
    </source>
</evidence>
<evidence type="ECO:0000256" key="5">
    <source>
        <dbReference type="ARBA" id="ARBA00023122"/>
    </source>
</evidence>
<protein>
    <submittedName>
        <fullName evidence="12">Hemolysin</fullName>
    </submittedName>
</protein>
<evidence type="ECO:0000256" key="7">
    <source>
        <dbReference type="PROSITE-ProRule" id="PRU00703"/>
    </source>
</evidence>
<dbReference type="EMBL" id="MEYH01000065">
    <property type="protein sequence ID" value="OGD15199.1"/>
    <property type="molecule type" value="Genomic_DNA"/>
</dbReference>
<comment type="caution">
    <text evidence="12">The sequence shown here is derived from an EMBL/GenBank/DDBJ whole genome shotgun (WGS) entry which is preliminary data.</text>
</comment>
<dbReference type="GO" id="GO:0050660">
    <property type="term" value="F:flavin adenine dinucleotide binding"/>
    <property type="evidence" value="ECO:0007669"/>
    <property type="project" value="InterPro"/>
</dbReference>
<dbReference type="SUPFAM" id="SSF56176">
    <property type="entry name" value="FAD-binding/transporter-associated domain-like"/>
    <property type="match status" value="1"/>
</dbReference>
<dbReference type="Gene3D" id="3.10.580.10">
    <property type="entry name" value="CBS-domain"/>
    <property type="match status" value="1"/>
</dbReference>
<evidence type="ECO:0000256" key="1">
    <source>
        <dbReference type="ARBA" id="ARBA00004141"/>
    </source>
</evidence>
<feature type="transmembrane region" description="Helical" evidence="9">
    <location>
        <begin position="6"/>
        <end position="30"/>
    </location>
</feature>
<organism evidence="12 13">
    <name type="scientific">Candidatus Sediminicultor quintus</name>
    <dbReference type="NCBI Taxonomy" id="1797291"/>
    <lineage>
        <taxon>Bacteria</taxon>
        <taxon>Pseudomonadati</taxon>
        <taxon>Atribacterota</taxon>
        <taxon>Candidatus Phoenicimicrobiia</taxon>
        <taxon>Candidatus Pheonicimicrobiales</taxon>
        <taxon>Candidatus Phoenicimicrobiaceae</taxon>
        <taxon>Candidatus Sediminicultor</taxon>
    </lineage>
</organism>
<dbReference type="PANTHER" id="PTHR22777">
    <property type="entry name" value="HEMOLYSIN-RELATED"/>
    <property type="match status" value="1"/>
</dbReference>